<dbReference type="AlphaFoldDB" id="A0A812IMQ3"/>
<organism evidence="1 2">
    <name type="scientific">Symbiodinium natans</name>
    <dbReference type="NCBI Taxonomy" id="878477"/>
    <lineage>
        <taxon>Eukaryota</taxon>
        <taxon>Sar</taxon>
        <taxon>Alveolata</taxon>
        <taxon>Dinophyceae</taxon>
        <taxon>Suessiales</taxon>
        <taxon>Symbiodiniaceae</taxon>
        <taxon>Symbiodinium</taxon>
    </lineage>
</organism>
<dbReference type="Proteomes" id="UP000604046">
    <property type="component" value="Unassembled WGS sequence"/>
</dbReference>
<accession>A0A812IMQ3</accession>
<name>A0A812IMQ3_9DINO</name>
<gene>
    <name evidence="1" type="ORF">SNAT2548_LOCUS4563</name>
</gene>
<evidence type="ECO:0000313" key="2">
    <source>
        <dbReference type="Proteomes" id="UP000604046"/>
    </source>
</evidence>
<comment type="caution">
    <text evidence="1">The sequence shown here is derived from an EMBL/GenBank/DDBJ whole genome shotgun (WGS) entry which is preliminary data.</text>
</comment>
<evidence type="ECO:0000313" key="1">
    <source>
        <dbReference type="EMBL" id="CAE7038000.1"/>
    </source>
</evidence>
<sequence>MMASQETELEVLIVNGTDYEIEVKVHSKTVKGAKISFPVKPGARKTVLTRQRPRIEVVMLGKTSQPLSVQNLHAQYTITVTNVSGEPKLTYGGFGECSPRKQHDPCEIALPSCFLS</sequence>
<keyword evidence="2" id="KW-1185">Reference proteome</keyword>
<reference evidence="1" key="1">
    <citation type="submission" date="2021-02" db="EMBL/GenBank/DDBJ databases">
        <authorList>
            <person name="Dougan E. K."/>
            <person name="Rhodes N."/>
            <person name="Thang M."/>
            <person name="Chan C."/>
        </authorList>
    </citation>
    <scope>NUCLEOTIDE SEQUENCE</scope>
</reference>
<proteinExistence type="predicted"/>
<protein>
    <submittedName>
        <fullName evidence="1">Uncharacterized protein</fullName>
    </submittedName>
</protein>
<dbReference type="EMBL" id="CAJNDS010000280">
    <property type="protein sequence ID" value="CAE7038000.1"/>
    <property type="molecule type" value="Genomic_DNA"/>
</dbReference>